<dbReference type="Proteomes" id="UP001418222">
    <property type="component" value="Unassembled WGS sequence"/>
</dbReference>
<evidence type="ECO:0000313" key="1">
    <source>
        <dbReference type="EMBL" id="KAK8948755.1"/>
    </source>
</evidence>
<gene>
    <name evidence="1" type="ORF">KSP39_PZI005882</name>
</gene>
<organism evidence="1 2">
    <name type="scientific">Platanthera zijinensis</name>
    <dbReference type="NCBI Taxonomy" id="2320716"/>
    <lineage>
        <taxon>Eukaryota</taxon>
        <taxon>Viridiplantae</taxon>
        <taxon>Streptophyta</taxon>
        <taxon>Embryophyta</taxon>
        <taxon>Tracheophyta</taxon>
        <taxon>Spermatophyta</taxon>
        <taxon>Magnoliopsida</taxon>
        <taxon>Liliopsida</taxon>
        <taxon>Asparagales</taxon>
        <taxon>Orchidaceae</taxon>
        <taxon>Orchidoideae</taxon>
        <taxon>Orchideae</taxon>
        <taxon>Orchidinae</taxon>
        <taxon>Platanthera</taxon>
    </lineage>
</organism>
<keyword evidence="2" id="KW-1185">Reference proteome</keyword>
<name>A0AAP0GAU7_9ASPA</name>
<dbReference type="AlphaFoldDB" id="A0AAP0GAU7"/>
<evidence type="ECO:0000313" key="2">
    <source>
        <dbReference type="Proteomes" id="UP001418222"/>
    </source>
</evidence>
<protein>
    <submittedName>
        <fullName evidence="1">Uncharacterized protein</fullName>
    </submittedName>
</protein>
<reference evidence="1 2" key="1">
    <citation type="journal article" date="2022" name="Nat. Plants">
        <title>Genomes of leafy and leafless Platanthera orchids illuminate the evolution of mycoheterotrophy.</title>
        <authorList>
            <person name="Li M.H."/>
            <person name="Liu K.W."/>
            <person name="Li Z."/>
            <person name="Lu H.C."/>
            <person name="Ye Q.L."/>
            <person name="Zhang D."/>
            <person name="Wang J.Y."/>
            <person name="Li Y.F."/>
            <person name="Zhong Z.M."/>
            <person name="Liu X."/>
            <person name="Yu X."/>
            <person name="Liu D.K."/>
            <person name="Tu X.D."/>
            <person name="Liu B."/>
            <person name="Hao Y."/>
            <person name="Liao X.Y."/>
            <person name="Jiang Y.T."/>
            <person name="Sun W.H."/>
            <person name="Chen J."/>
            <person name="Chen Y.Q."/>
            <person name="Ai Y."/>
            <person name="Zhai J.W."/>
            <person name="Wu S.S."/>
            <person name="Zhou Z."/>
            <person name="Hsiao Y.Y."/>
            <person name="Wu W.L."/>
            <person name="Chen Y.Y."/>
            <person name="Lin Y.F."/>
            <person name="Hsu J.L."/>
            <person name="Li C.Y."/>
            <person name="Wang Z.W."/>
            <person name="Zhao X."/>
            <person name="Zhong W.Y."/>
            <person name="Ma X.K."/>
            <person name="Ma L."/>
            <person name="Huang J."/>
            <person name="Chen G.Z."/>
            <person name="Huang M.Z."/>
            <person name="Huang L."/>
            <person name="Peng D.H."/>
            <person name="Luo Y.B."/>
            <person name="Zou S.Q."/>
            <person name="Chen S.P."/>
            <person name="Lan S."/>
            <person name="Tsai W.C."/>
            <person name="Van de Peer Y."/>
            <person name="Liu Z.J."/>
        </authorList>
    </citation>
    <scope>NUCLEOTIDE SEQUENCE [LARGE SCALE GENOMIC DNA]</scope>
    <source>
        <strain evidence="1">Lor287</strain>
    </source>
</reference>
<dbReference type="EMBL" id="JBBWWQ010000004">
    <property type="protein sequence ID" value="KAK8948755.1"/>
    <property type="molecule type" value="Genomic_DNA"/>
</dbReference>
<sequence>MDSSSSQGGVDTLARIRVKATRCGAKKRNCTRPGMDVNSIPKKDCWQQVETFLWPPEKEMRAGSSSAEGSRIGGGGLCMHLRTSAAYKFHQTNWNRSHHSSRSCVKAVSRGATLT</sequence>
<accession>A0AAP0GAU7</accession>
<comment type="caution">
    <text evidence="1">The sequence shown here is derived from an EMBL/GenBank/DDBJ whole genome shotgun (WGS) entry which is preliminary data.</text>
</comment>
<proteinExistence type="predicted"/>